<dbReference type="HOGENOM" id="CLU_3126029_0_0_1"/>
<dbReference type="Proteomes" id="UP000054485">
    <property type="component" value="Unassembled WGS sequence"/>
</dbReference>
<reference evidence="1 2" key="1">
    <citation type="submission" date="2014-04" db="EMBL/GenBank/DDBJ databases">
        <authorList>
            <consortium name="DOE Joint Genome Institute"/>
            <person name="Kuo A."/>
            <person name="Ruytinx J."/>
            <person name="Rineau F."/>
            <person name="Colpaert J."/>
            <person name="Kohler A."/>
            <person name="Nagy L.G."/>
            <person name="Floudas D."/>
            <person name="Copeland A."/>
            <person name="Barry K.W."/>
            <person name="Cichocki N."/>
            <person name="Veneault-Fourrey C."/>
            <person name="LaButti K."/>
            <person name="Lindquist E.A."/>
            <person name="Lipzen A."/>
            <person name="Lundell T."/>
            <person name="Morin E."/>
            <person name="Murat C."/>
            <person name="Sun H."/>
            <person name="Tunlid A."/>
            <person name="Henrissat B."/>
            <person name="Grigoriev I.V."/>
            <person name="Hibbett D.S."/>
            <person name="Martin F."/>
            <person name="Nordberg H.P."/>
            <person name="Cantor M.N."/>
            <person name="Hua S.X."/>
        </authorList>
    </citation>
    <scope>NUCLEOTIDE SEQUENCE [LARGE SCALE GENOMIC DNA]</scope>
    <source>
        <strain evidence="1 2">UH-Slu-Lm8-n1</strain>
    </source>
</reference>
<protein>
    <submittedName>
        <fullName evidence="1">Uncharacterized protein</fullName>
    </submittedName>
</protein>
<dbReference type="AlphaFoldDB" id="A0A0D0B8E5"/>
<evidence type="ECO:0000313" key="2">
    <source>
        <dbReference type="Proteomes" id="UP000054485"/>
    </source>
</evidence>
<proteinExistence type="predicted"/>
<gene>
    <name evidence="1" type="ORF">CY34DRAFT_466637</name>
</gene>
<dbReference type="InParanoid" id="A0A0D0B8E5"/>
<sequence>MSKRTVFDPKGFQVQAQSSGRGKTIHNCGLILVTGEGMYCLSNHQKCENR</sequence>
<dbReference type="EMBL" id="KN835164">
    <property type="protein sequence ID" value="KIK46069.1"/>
    <property type="molecule type" value="Genomic_DNA"/>
</dbReference>
<dbReference type="OrthoDB" id="10430813at2759"/>
<accession>A0A0D0B8E5</accession>
<organism evidence="1 2">
    <name type="scientific">Suillus luteus UH-Slu-Lm8-n1</name>
    <dbReference type="NCBI Taxonomy" id="930992"/>
    <lineage>
        <taxon>Eukaryota</taxon>
        <taxon>Fungi</taxon>
        <taxon>Dikarya</taxon>
        <taxon>Basidiomycota</taxon>
        <taxon>Agaricomycotina</taxon>
        <taxon>Agaricomycetes</taxon>
        <taxon>Agaricomycetidae</taxon>
        <taxon>Boletales</taxon>
        <taxon>Suillineae</taxon>
        <taxon>Suillaceae</taxon>
        <taxon>Suillus</taxon>
    </lineage>
</organism>
<reference evidence="2" key="2">
    <citation type="submission" date="2015-01" db="EMBL/GenBank/DDBJ databases">
        <title>Evolutionary Origins and Diversification of the Mycorrhizal Mutualists.</title>
        <authorList>
            <consortium name="DOE Joint Genome Institute"/>
            <consortium name="Mycorrhizal Genomics Consortium"/>
            <person name="Kohler A."/>
            <person name="Kuo A."/>
            <person name="Nagy L.G."/>
            <person name="Floudas D."/>
            <person name="Copeland A."/>
            <person name="Barry K.W."/>
            <person name="Cichocki N."/>
            <person name="Veneault-Fourrey C."/>
            <person name="LaButti K."/>
            <person name="Lindquist E.A."/>
            <person name="Lipzen A."/>
            <person name="Lundell T."/>
            <person name="Morin E."/>
            <person name="Murat C."/>
            <person name="Riley R."/>
            <person name="Ohm R."/>
            <person name="Sun H."/>
            <person name="Tunlid A."/>
            <person name="Henrissat B."/>
            <person name="Grigoriev I.V."/>
            <person name="Hibbett D.S."/>
            <person name="Martin F."/>
        </authorList>
    </citation>
    <scope>NUCLEOTIDE SEQUENCE [LARGE SCALE GENOMIC DNA]</scope>
    <source>
        <strain evidence="2">UH-Slu-Lm8-n1</strain>
    </source>
</reference>
<name>A0A0D0B8E5_9AGAM</name>
<evidence type="ECO:0000313" key="1">
    <source>
        <dbReference type="EMBL" id="KIK46069.1"/>
    </source>
</evidence>
<keyword evidence="2" id="KW-1185">Reference proteome</keyword>